<keyword evidence="3" id="KW-1185">Reference proteome</keyword>
<gene>
    <name evidence="2" type="ORF">I0K15_14785</name>
</gene>
<evidence type="ECO:0000313" key="2">
    <source>
        <dbReference type="EMBL" id="QPH53057.1"/>
    </source>
</evidence>
<proteinExistence type="predicted"/>
<dbReference type="AlphaFoldDB" id="A0A7S9LPR4"/>
<evidence type="ECO:0000313" key="3">
    <source>
        <dbReference type="Proteomes" id="UP000594800"/>
    </source>
</evidence>
<organism evidence="2 3">
    <name type="scientific">Pontivivens ytuae</name>
    <dbReference type="NCBI Taxonomy" id="2789856"/>
    <lineage>
        <taxon>Bacteria</taxon>
        <taxon>Pseudomonadati</taxon>
        <taxon>Pseudomonadota</taxon>
        <taxon>Alphaproteobacteria</taxon>
        <taxon>Rhodobacterales</taxon>
        <taxon>Paracoccaceae</taxon>
        <taxon>Pontivivens</taxon>
    </lineage>
</organism>
<accession>A0A7S9LPR4</accession>
<reference evidence="2 3" key="1">
    <citation type="submission" date="2020-11" db="EMBL/GenBank/DDBJ databases">
        <title>Description of Pontivivens ytuae sp. nov. isolated from deep sea sediment of Mariana Trench.</title>
        <authorList>
            <person name="Wang Z."/>
            <person name="Sun Q.-L."/>
            <person name="Xu X.-D."/>
            <person name="Tang Y.-Z."/>
            <person name="Zhang J."/>
        </authorList>
    </citation>
    <scope>NUCLEOTIDE SEQUENCE [LARGE SCALE GENOMIC DNA]</scope>
    <source>
        <strain evidence="2 3">MT2928</strain>
    </source>
</reference>
<protein>
    <submittedName>
        <fullName evidence="2">Uncharacterized protein</fullName>
    </submittedName>
</protein>
<dbReference type="KEGG" id="poz:I0K15_14785"/>
<dbReference type="Proteomes" id="UP000594800">
    <property type="component" value="Chromosome"/>
</dbReference>
<keyword evidence="1" id="KW-0732">Signal</keyword>
<feature type="chain" id="PRO_5032487946" evidence="1">
    <location>
        <begin position="22"/>
        <end position="68"/>
    </location>
</feature>
<name>A0A7S9LPR4_9RHOB</name>
<evidence type="ECO:0000256" key="1">
    <source>
        <dbReference type="SAM" id="SignalP"/>
    </source>
</evidence>
<dbReference type="RefSeq" id="WP_196102268.1">
    <property type="nucleotide sequence ID" value="NZ_CP064942.1"/>
</dbReference>
<dbReference type="EMBL" id="CP064942">
    <property type="protein sequence ID" value="QPH53057.1"/>
    <property type="molecule type" value="Genomic_DNA"/>
</dbReference>
<sequence length="68" mass="7247">MTLKTFLIAALAATLAMPALAQQQTTRNPDPEPTVQCTQLEMQMGIRGAECGTRSLGGLALEKNEAED</sequence>
<feature type="signal peptide" evidence="1">
    <location>
        <begin position="1"/>
        <end position="21"/>
    </location>
</feature>